<name>A0A9N8VF86_9GLOM</name>
<keyword evidence="3" id="KW-1185">Reference proteome</keyword>
<keyword evidence="1" id="KW-0732">Signal</keyword>
<evidence type="ECO:0000313" key="3">
    <source>
        <dbReference type="Proteomes" id="UP000789831"/>
    </source>
</evidence>
<dbReference type="Proteomes" id="UP000789831">
    <property type="component" value="Unassembled WGS sequence"/>
</dbReference>
<protein>
    <submittedName>
        <fullName evidence="2">3063_t:CDS:1</fullName>
    </submittedName>
</protein>
<accession>A0A9N8VF86</accession>
<organism evidence="2 3">
    <name type="scientific">Ambispora gerdemannii</name>
    <dbReference type="NCBI Taxonomy" id="144530"/>
    <lineage>
        <taxon>Eukaryota</taxon>
        <taxon>Fungi</taxon>
        <taxon>Fungi incertae sedis</taxon>
        <taxon>Mucoromycota</taxon>
        <taxon>Glomeromycotina</taxon>
        <taxon>Glomeromycetes</taxon>
        <taxon>Archaeosporales</taxon>
        <taxon>Ambisporaceae</taxon>
        <taxon>Ambispora</taxon>
    </lineage>
</organism>
<feature type="chain" id="PRO_5040229680" evidence="1">
    <location>
        <begin position="29"/>
        <end position="129"/>
    </location>
</feature>
<evidence type="ECO:0000256" key="1">
    <source>
        <dbReference type="SAM" id="SignalP"/>
    </source>
</evidence>
<comment type="caution">
    <text evidence="2">The sequence shown here is derived from an EMBL/GenBank/DDBJ whole genome shotgun (WGS) entry which is preliminary data.</text>
</comment>
<dbReference type="EMBL" id="CAJVPL010000107">
    <property type="protein sequence ID" value="CAG8447914.1"/>
    <property type="molecule type" value="Genomic_DNA"/>
</dbReference>
<evidence type="ECO:0000313" key="2">
    <source>
        <dbReference type="EMBL" id="CAG8447914.1"/>
    </source>
</evidence>
<reference evidence="2" key="1">
    <citation type="submission" date="2021-06" db="EMBL/GenBank/DDBJ databases">
        <authorList>
            <person name="Kallberg Y."/>
            <person name="Tangrot J."/>
            <person name="Rosling A."/>
        </authorList>
    </citation>
    <scope>NUCLEOTIDE SEQUENCE</scope>
    <source>
        <strain evidence="2">MT106</strain>
    </source>
</reference>
<dbReference type="AlphaFoldDB" id="A0A9N8VF86"/>
<feature type="signal peptide" evidence="1">
    <location>
        <begin position="1"/>
        <end position="28"/>
    </location>
</feature>
<proteinExistence type="predicted"/>
<sequence>MSSKVFLYFLPFFIFLTILVVNTSPVTSKYVPSPNNQLKDGITSSHEFAFKNDKAEVQEIVINPNENHETLFVEPSQIVRRRIHRVPGYNRRRVVRFPGYRRRRVVRFPGHRRRRVVRLPGYRRRRIIG</sequence>
<gene>
    <name evidence="2" type="ORF">AGERDE_LOCUS1539</name>
</gene>